<evidence type="ECO:0000313" key="2">
    <source>
        <dbReference type="Proteomes" id="UP000499080"/>
    </source>
</evidence>
<protein>
    <submittedName>
        <fullName evidence="1">Uncharacterized protein</fullName>
    </submittedName>
</protein>
<organism evidence="1 2">
    <name type="scientific">Araneus ventricosus</name>
    <name type="common">Orbweaver spider</name>
    <name type="synonym">Epeira ventricosa</name>
    <dbReference type="NCBI Taxonomy" id="182803"/>
    <lineage>
        <taxon>Eukaryota</taxon>
        <taxon>Metazoa</taxon>
        <taxon>Ecdysozoa</taxon>
        <taxon>Arthropoda</taxon>
        <taxon>Chelicerata</taxon>
        <taxon>Arachnida</taxon>
        <taxon>Araneae</taxon>
        <taxon>Araneomorphae</taxon>
        <taxon>Entelegynae</taxon>
        <taxon>Araneoidea</taxon>
        <taxon>Araneidae</taxon>
        <taxon>Araneus</taxon>
    </lineage>
</organism>
<proteinExistence type="predicted"/>
<comment type="caution">
    <text evidence="1">The sequence shown here is derived from an EMBL/GenBank/DDBJ whole genome shotgun (WGS) entry which is preliminary data.</text>
</comment>
<gene>
    <name evidence="1" type="ORF">AVEN_158182_1</name>
</gene>
<accession>A0A4Y2G9J0</accession>
<dbReference type="Proteomes" id="UP000499080">
    <property type="component" value="Unassembled WGS sequence"/>
</dbReference>
<sequence>MLRCRPCHLLVTVCTMYSDHSRILRNTVRQAKTFLGMEKASLGHRDHRRCRRCRTKDLIDRASNMSRSGQCNIHRRIQKANFLQTRGINRPLWKWQ</sequence>
<name>A0A4Y2G9J0_ARAVE</name>
<dbReference type="AlphaFoldDB" id="A0A4Y2G9J0"/>
<dbReference type="EMBL" id="BGPR01001221">
    <property type="protein sequence ID" value="GBM48614.1"/>
    <property type="molecule type" value="Genomic_DNA"/>
</dbReference>
<keyword evidence="2" id="KW-1185">Reference proteome</keyword>
<evidence type="ECO:0000313" key="1">
    <source>
        <dbReference type="EMBL" id="GBM48614.1"/>
    </source>
</evidence>
<reference evidence="1 2" key="1">
    <citation type="journal article" date="2019" name="Sci. Rep.">
        <title>Orb-weaving spider Araneus ventricosus genome elucidates the spidroin gene catalogue.</title>
        <authorList>
            <person name="Kono N."/>
            <person name="Nakamura H."/>
            <person name="Ohtoshi R."/>
            <person name="Moran D.A.P."/>
            <person name="Shinohara A."/>
            <person name="Yoshida Y."/>
            <person name="Fujiwara M."/>
            <person name="Mori M."/>
            <person name="Tomita M."/>
            <person name="Arakawa K."/>
        </authorList>
    </citation>
    <scope>NUCLEOTIDE SEQUENCE [LARGE SCALE GENOMIC DNA]</scope>
</reference>